<sequence length="432" mass="46649">MRLPTIFFFLLSLILSPAFSQKAYVAPIQKDHSTLLYTLTLYLKTPLQPTILHLDLGASFTWADCYTNYNSTSYRHVPCASPLCNSFHSLACGNCYASPGPACANDTCSLYPENPVTRQVTVANAIVDSLALPVAGGSVPGQFGVVPDFVFSCSRTFLLKGLAPKATGLVALGRSNHSLPVQVSEALSAPRYFALCLSGSSKPGVALFGSSGPYYFSSQVDLSKSLVYTPLILNRVGNTVVTYQQPSDEYYINLTSIQVNGKAVEFNNSQTLLTVDENGFGGTKISTANPYTTLESSIYKAFIEAFIKESGALNLTERLAVEPFDVCYPASDVIITRVGPGVPTVDLIMQNDGVFWRIFGSNSMVRMGKDGVDVWCLGFVDGGANARTSVVIGGHQMEDNLLQLDLENQRLGFSSSILLKGTTCDSFSFESY</sequence>
<protein>
    <recommendedName>
        <fullName evidence="6">Peptidase A1 domain-containing protein</fullName>
    </recommendedName>
</protein>
<dbReference type="Pfam" id="PF14541">
    <property type="entry name" value="TAXi_C"/>
    <property type="match status" value="1"/>
</dbReference>
<dbReference type="EMBL" id="JAIWQS010000012">
    <property type="protein sequence ID" value="KAJ8748409.1"/>
    <property type="molecule type" value="Genomic_DNA"/>
</dbReference>
<reference evidence="7 8" key="1">
    <citation type="submission" date="2021-09" db="EMBL/GenBank/DDBJ databases">
        <title>Genomic insights and catalytic innovation underlie evolution of tropane alkaloids biosynthesis.</title>
        <authorList>
            <person name="Wang Y.-J."/>
            <person name="Tian T."/>
            <person name="Huang J.-P."/>
            <person name="Huang S.-X."/>
        </authorList>
    </citation>
    <scope>NUCLEOTIDE SEQUENCE [LARGE SCALE GENOMIC DNA]</scope>
    <source>
        <strain evidence="7">KIB-2018</strain>
        <tissue evidence="7">Leaf</tissue>
    </source>
</reference>
<keyword evidence="8" id="KW-1185">Reference proteome</keyword>
<comment type="similarity">
    <text evidence="2">Belongs to the peptidase A1 family.</text>
</comment>
<dbReference type="Gene3D" id="2.40.70.10">
    <property type="entry name" value="Acid Proteases"/>
    <property type="match status" value="2"/>
</dbReference>
<keyword evidence="3" id="KW-0964">Secreted</keyword>
<name>A0AAV8S8M5_9ROSI</name>
<comment type="caution">
    <text evidence="7">The sequence shown here is derived from an EMBL/GenBank/DDBJ whole genome shotgun (WGS) entry which is preliminary data.</text>
</comment>
<dbReference type="FunFam" id="2.40.70.10:FF:000041">
    <property type="entry name" value="Basic 7S globulin"/>
    <property type="match status" value="1"/>
</dbReference>
<comment type="subcellular location">
    <subcellularLocation>
        <location evidence="1">Secreted</location>
        <location evidence="1">Extracellular space</location>
    </subcellularLocation>
</comment>
<evidence type="ECO:0000259" key="6">
    <source>
        <dbReference type="PROSITE" id="PS51767"/>
    </source>
</evidence>
<evidence type="ECO:0000256" key="3">
    <source>
        <dbReference type="ARBA" id="ARBA00022525"/>
    </source>
</evidence>
<organism evidence="7 8">
    <name type="scientific">Erythroxylum novogranatense</name>
    <dbReference type="NCBI Taxonomy" id="1862640"/>
    <lineage>
        <taxon>Eukaryota</taxon>
        <taxon>Viridiplantae</taxon>
        <taxon>Streptophyta</taxon>
        <taxon>Embryophyta</taxon>
        <taxon>Tracheophyta</taxon>
        <taxon>Spermatophyta</taxon>
        <taxon>Magnoliopsida</taxon>
        <taxon>eudicotyledons</taxon>
        <taxon>Gunneridae</taxon>
        <taxon>Pentapetalae</taxon>
        <taxon>rosids</taxon>
        <taxon>fabids</taxon>
        <taxon>Malpighiales</taxon>
        <taxon>Erythroxylaceae</taxon>
        <taxon>Erythroxylum</taxon>
    </lineage>
</organism>
<dbReference type="InterPro" id="IPR001461">
    <property type="entry name" value="Aspartic_peptidase_A1"/>
</dbReference>
<evidence type="ECO:0000256" key="2">
    <source>
        <dbReference type="ARBA" id="ARBA00007447"/>
    </source>
</evidence>
<dbReference type="CDD" id="cd05489">
    <property type="entry name" value="xylanase_inhibitor_I_like"/>
    <property type="match status" value="1"/>
</dbReference>
<proteinExistence type="inferred from homology"/>
<evidence type="ECO:0000256" key="4">
    <source>
        <dbReference type="ARBA" id="ARBA00022729"/>
    </source>
</evidence>
<feature type="domain" description="Peptidase A1" evidence="6">
    <location>
        <begin position="37"/>
        <end position="414"/>
    </location>
</feature>
<dbReference type="GO" id="GO:0006508">
    <property type="term" value="P:proteolysis"/>
    <property type="evidence" value="ECO:0007669"/>
    <property type="project" value="InterPro"/>
</dbReference>
<evidence type="ECO:0000313" key="7">
    <source>
        <dbReference type="EMBL" id="KAJ8748409.1"/>
    </source>
</evidence>
<dbReference type="PROSITE" id="PS51767">
    <property type="entry name" value="PEPTIDASE_A1"/>
    <property type="match status" value="1"/>
</dbReference>
<accession>A0AAV8S8M5</accession>
<evidence type="ECO:0000313" key="8">
    <source>
        <dbReference type="Proteomes" id="UP001159364"/>
    </source>
</evidence>
<dbReference type="PANTHER" id="PTHR47965:SF6">
    <property type="entry name" value="ASPARTIC PROTEINASE GIP1-RELATED"/>
    <property type="match status" value="1"/>
</dbReference>
<dbReference type="GO" id="GO:0005576">
    <property type="term" value="C:extracellular region"/>
    <property type="evidence" value="ECO:0007669"/>
    <property type="project" value="UniProtKB-SubCell"/>
</dbReference>
<keyword evidence="4 5" id="KW-0732">Signal</keyword>
<dbReference type="Pfam" id="PF14543">
    <property type="entry name" value="TAXi_N"/>
    <property type="match status" value="1"/>
</dbReference>
<dbReference type="AlphaFoldDB" id="A0AAV8S8M5"/>
<gene>
    <name evidence="7" type="ORF">K2173_003046</name>
</gene>
<dbReference type="FunFam" id="2.40.70.10:FF:000096">
    <property type="entry name" value="Basic 7S globulin"/>
    <property type="match status" value="1"/>
</dbReference>
<evidence type="ECO:0000256" key="1">
    <source>
        <dbReference type="ARBA" id="ARBA00004239"/>
    </source>
</evidence>
<dbReference type="InterPro" id="IPR032861">
    <property type="entry name" value="TAXi_N"/>
</dbReference>
<dbReference type="GO" id="GO:0004190">
    <property type="term" value="F:aspartic-type endopeptidase activity"/>
    <property type="evidence" value="ECO:0007669"/>
    <property type="project" value="InterPro"/>
</dbReference>
<dbReference type="Proteomes" id="UP001159364">
    <property type="component" value="Linkage Group LG12"/>
</dbReference>
<feature type="chain" id="PRO_5043361731" description="Peptidase A1 domain-containing protein" evidence="5">
    <location>
        <begin position="21"/>
        <end position="432"/>
    </location>
</feature>
<dbReference type="PANTHER" id="PTHR47965">
    <property type="entry name" value="ASPARTYL PROTEASE-RELATED"/>
    <property type="match status" value="1"/>
</dbReference>
<dbReference type="InterPro" id="IPR021109">
    <property type="entry name" value="Peptidase_aspartic_dom_sf"/>
</dbReference>
<dbReference type="InterPro" id="IPR033868">
    <property type="entry name" value="Xylanase_inhibitor_I-like"/>
</dbReference>
<evidence type="ECO:0000256" key="5">
    <source>
        <dbReference type="SAM" id="SignalP"/>
    </source>
</evidence>
<dbReference type="InterPro" id="IPR032799">
    <property type="entry name" value="TAXi_C"/>
</dbReference>
<feature type="signal peptide" evidence="5">
    <location>
        <begin position="1"/>
        <end position="20"/>
    </location>
</feature>
<dbReference type="SUPFAM" id="SSF50630">
    <property type="entry name" value="Acid proteases"/>
    <property type="match status" value="1"/>
</dbReference>
<dbReference type="InterPro" id="IPR033121">
    <property type="entry name" value="PEPTIDASE_A1"/>
</dbReference>